<dbReference type="RefSeq" id="WP_232570429.1">
    <property type="nucleotide sequence ID" value="NZ_CP089466.1"/>
</dbReference>
<gene>
    <name evidence="4" type="ORF">ACFOKC_11875</name>
</gene>
<keyword evidence="5" id="KW-1185">Reference proteome</keyword>
<reference evidence="4 5" key="1">
    <citation type="journal article" date="2019" name="Int. J. Syst. Evol. Microbiol.">
        <title>The Global Catalogue of Microorganisms (GCM) 10K type strain sequencing project: providing services to taxonomists for standard genome sequencing and annotation.</title>
        <authorList>
            <consortium name="The Broad Institute Genomics Platform"/>
            <consortium name="The Broad Institute Genome Sequencing Center for Infectious Disease"/>
            <person name="Wu L."/>
            <person name="Ma J."/>
        </authorList>
    </citation>
    <scope>NUCLEOTIDE SEQUENCE [LARGE SCALE GENOMIC DNA]</scope>
    <source>
        <strain evidence="4 5">CGMCC 1.12562</strain>
    </source>
</reference>
<feature type="transmembrane region" description="Helical" evidence="2">
    <location>
        <begin position="31"/>
        <end position="50"/>
    </location>
</feature>
<dbReference type="AlphaFoldDB" id="A0ABD5NGS8"/>
<dbReference type="InterPro" id="IPR055997">
    <property type="entry name" value="DUF7575"/>
</dbReference>
<proteinExistence type="predicted"/>
<evidence type="ECO:0000313" key="5">
    <source>
        <dbReference type="Proteomes" id="UP001595660"/>
    </source>
</evidence>
<organism evidence="4 5">
    <name type="scientific">Halobacterium litoreum</name>
    <dbReference type="NCBI Taxonomy" id="2039234"/>
    <lineage>
        <taxon>Archaea</taxon>
        <taxon>Methanobacteriati</taxon>
        <taxon>Methanobacteriota</taxon>
        <taxon>Stenosarchaea group</taxon>
        <taxon>Halobacteria</taxon>
        <taxon>Halobacteriales</taxon>
        <taxon>Halobacteriaceae</taxon>
        <taxon>Halobacterium</taxon>
    </lineage>
</organism>
<evidence type="ECO:0000313" key="4">
    <source>
        <dbReference type="EMBL" id="MFC3478418.1"/>
    </source>
</evidence>
<dbReference type="Proteomes" id="UP001595660">
    <property type="component" value="Unassembled WGS sequence"/>
</dbReference>
<evidence type="ECO:0000256" key="1">
    <source>
        <dbReference type="SAM" id="MobiDB-lite"/>
    </source>
</evidence>
<feature type="transmembrane region" description="Helical" evidence="2">
    <location>
        <begin position="6"/>
        <end position="24"/>
    </location>
</feature>
<name>A0ABD5NGS8_9EURY</name>
<keyword evidence="2" id="KW-1133">Transmembrane helix</keyword>
<dbReference type="EMBL" id="JBHRWN010000002">
    <property type="protein sequence ID" value="MFC3478418.1"/>
    <property type="molecule type" value="Genomic_DNA"/>
</dbReference>
<keyword evidence="2" id="KW-0472">Membrane</keyword>
<dbReference type="GeneID" id="69118572"/>
<comment type="caution">
    <text evidence="4">The sequence shown here is derived from an EMBL/GenBank/DDBJ whole genome shotgun (WGS) entry which is preliminary data.</text>
</comment>
<feature type="region of interest" description="Disordered" evidence="1">
    <location>
        <begin position="97"/>
        <end position="124"/>
    </location>
</feature>
<evidence type="ECO:0000256" key="2">
    <source>
        <dbReference type="SAM" id="Phobius"/>
    </source>
</evidence>
<dbReference type="Pfam" id="PF24460">
    <property type="entry name" value="DUF7575"/>
    <property type="match status" value="1"/>
</dbReference>
<feature type="domain" description="DUF7575" evidence="3">
    <location>
        <begin position="116"/>
        <end position="142"/>
    </location>
</feature>
<sequence length="151" mass="15989">MVNRRGVIAAVLGFVYPGLGHVYLRKWVRALSWFVLAIATAALVVPTSAYEAFNARGAQGLLEASESFGIEVTLSLLAIRLLNVADAYLVAVRESESTARGATGDAGGSESPPEPAAETCPSCGKELDEDLDFCPWCTQRLDGEPADAESN</sequence>
<protein>
    <submittedName>
        <fullName evidence="4">DUF6677 family protein</fullName>
    </submittedName>
</protein>
<keyword evidence="2" id="KW-0812">Transmembrane</keyword>
<accession>A0ABD5NGS8</accession>
<evidence type="ECO:0000259" key="3">
    <source>
        <dbReference type="Pfam" id="PF24460"/>
    </source>
</evidence>